<dbReference type="Proteomes" id="UP000186817">
    <property type="component" value="Unassembled WGS sequence"/>
</dbReference>
<name>A0A1Q9DCG1_SYMMI</name>
<dbReference type="AlphaFoldDB" id="A0A1Q9DCG1"/>
<dbReference type="EMBL" id="LSRX01000608">
    <property type="protein sequence ID" value="OLP92750.1"/>
    <property type="molecule type" value="Genomic_DNA"/>
</dbReference>
<accession>A0A1Q9DCG1</accession>
<evidence type="ECO:0000313" key="1">
    <source>
        <dbReference type="EMBL" id="OLP92750.1"/>
    </source>
</evidence>
<evidence type="ECO:0000313" key="2">
    <source>
        <dbReference type="Proteomes" id="UP000186817"/>
    </source>
</evidence>
<comment type="caution">
    <text evidence="1">The sequence shown here is derived from an EMBL/GenBank/DDBJ whole genome shotgun (WGS) entry which is preliminary data.</text>
</comment>
<dbReference type="OrthoDB" id="10338796at2759"/>
<keyword evidence="2" id="KW-1185">Reference proteome</keyword>
<sequence length="145" mass="15484">MTVGSTDARIERGFVPPLKVAGQSLAIGDCEWHGGSRGALSLLPWWRAGSEVGMAQALVVTGSSTASAAEALVLLATPTIPPMARQPLTHLLPDYVVLDIEETRRFGPGGYLAAGFWDHRWQPQEGAWAKDWAPVPGAFSLPPLQ</sequence>
<reference evidence="1 2" key="1">
    <citation type="submission" date="2016-02" db="EMBL/GenBank/DDBJ databases">
        <title>Genome analysis of coral dinoflagellate symbionts highlights evolutionary adaptations to a symbiotic lifestyle.</title>
        <authorList>
            <person name="Aranda M."/>
            <person name="Li Y."/>
            <person name="Liew Y.J."/>
            <person name="Baumgarten S."/>
            <person name="Simakov O."/>
            <person name="Wilson M."/>
            <person name="Piel J."/>
            <person name="Ashoor H."/>
            <person name="Bougouffa S."/>
            <person name="Bajic V.B."/>
            <person name="Ryu T."/>
            <person name="Ravasi T."/>
            <person name="Bayer T."/>
            <person name="Micklem G."/>
            <person name="Kim H."/>
            <person name="Bhak J."/>
            <person name="Lajeunesse T.C."/>
            <person name="Voolstra C.R."/>
        </authorList>
    </citation>
    <scope>NUCLEOTIDE SEQUENCE [LARGE SCALE GENOMIC DNA]</scope>
    <source>
        <strain evidence="1 2">CCMP2467</strain>
    </source>
</reference>
<proteinExistence type="predicted"/>
<gene>
    <name evidence="1" type="ORF">AK812_SmicGene25412</name>
</gene>
<organism evidence="1 2">
    <name type="scientific">Symbiodinium microadriaticum</name>
    <name type="common">Dinoflagellate</name>
    <name type="synonym">Zooxanthella microadriatica</name>
    <dbReference type="NCBI Taxonomy" id="2951"/>
    <lineage>
        <taxon>Eukaryota</taxon>
        <taxon>Sar</taxon>
        <taxon>Alveolata</taxon>
        <taxon>Dinophyceae</taxon>
        <taxon>Suessiales</taxon>
        <taxon>Symbiodiniaceae</taxon>
        <taxon>Symbiodinium</taxon>
    </lineage>
</organism>
<protein>
    <submittedName>
        <fullName evidence="1">Uncharacterized protein</fullName>
    </submittedName>
</protein>